<dbReference type="EMBL" id="JABEQL010000002">
    <property type="protein sequence ID" value="MBB2177938.1"/>
    <property type="molecule type" value="Genomic_DNA"/>
</dbReference>
<keyword evidence="1" id="KW-0812">Transmembrane</keyword>
<comment type="caution">
    <text evidence="3">The sequence shown here is derived from an EMBL/GenBank/DDBJ whole genome shotgun (WGS) entry which is preliminary data.</text>
</comment>
<feature type="transmembrane region" description="Helical" evidence="1">
    <location>
        <begin position="382"/>
        <end position="403"/>
    </location>
</feature>
<feature type="transmembrane region" description="Helical" evidence="1">
    <location>
        <begin position="109"/>
        <end position="125"/>
    </location>
</feature>
<feature type="transmembrane region" description="Helical" evidence="1">
    <location>
        <begin position="261"/>
        <end position="280"/>
    </location>
</feature>
<feature type="domain" description="Heparan-alpha-glucosaminide N-acetyltransferase catalytic" evidence="2">
    <location>
        <begin position="27"/>
        <end position="174"/>
    </location>
</feature>
<proteinExistence type="predicted"/>
<dbReference type="PANTHER" id="PTHR31061:SF24">
    <property type="entry name" value="LD22376P"/>
    <property type="match status" value="1"/>
</dbReference>
<dbReference type="RefSeq" id="WP_182964327.1">
    <property type="nucleotide sequence ID" value="NZ_BAABGC010000008.1"/>
</dbReference>
<evidence type="ECO:0000313" key="3">
    <source>
        <dbReference type="EMBL" id="MBB2177938.1"/>
    </source>
</evidence>
<keyword evidence="1" id="KW-0472">Membrane</keyword>
<dbReference type="InterPro" id="IPR012429">
    <property type="entry name" value="HGSNAT_cat"/>
</dbReference>
<feature type="transmembrane region" description="Helical" evidence="1">
    <location>
        <begin position="157"/>
        <end position="179"/>
    </location>
</feature>
<feature type="transmembrane region" description="Helical" evidence="1">
    <location>
        <begin position="286"/>
        <end position="307"/>
    </location>
</feature>
<dbReference type="PANTHER" id="PTHR31061">
    <property type="entry name" value="LD22376P"/>
    <property type="match status" value="1"/>
</dbReference>
<dbReference type="Proteomes" id="UP000525623">
    <property type="component" value="Unassembled WGS sequence"/>
</dbReference>
<keyword evidence="4" id="KW-1185">Reference proteome</keyword>
<organism evidence="3 4">
    <name type="scientific">Gluconacetobacter tumulicola</name>
    <dbReference type="NCBI Taxonomy" id="1017177"/>
    <lineage>
        <taxon>Bacteria</taxon>
        <taxon>Pseudomonadati</taxon>
        <taxon>Pseudomonadota</taxon>
        <taxon>Alphaproteobacteria</taxon>
        <taxon>Acetobacterales</taxon>
        <taxon>Acetobacteraceae</taxon>
        <taxon>Gluconacetobacter</taxon>
    </lineage>
</organism>
<feature type="transmembrane region" description="Helical" evidence="1">
    <location>
        <begin position="328"/>
        <end position="348"/>
    </location>
</feature>
<evidence type="ECO:0000313" key="4">
    <source>
        <dbReference type="Proteomes" id="UP000525623"/>
    </source>
</evidence>
<keyword evidence="1" id="KW-1133">Transmembrane helix</keyword>
<evidence type="ECO:0000259" key="2">
    <source>
        <dbReference type="Pfam" id="PF07786"/>
    </source>
</evidence>
<feature type="transmembrane region" description="Helical" evidence="1">
    <location>
        <begin position="131"/>
        <end position="150"/>
    </location>
</feature>
<reference evidence="3 4" key="1">
    <citation type="submission" date="2020-04" db="EMBL/GenBank/DDBJ databases">
        <title>Description of novel Gluconacetobacter.</title>
        <authorList>
            <person name="Sombolestani A."/>
        </authorList>
    </citation>
    <scope>NUCLEOTIDE SEQUENCE [LARGE SCALE GENOMIC DNA]</scope>
    <source>
        <strain evidence="3 4">LMG 27725</strain>
    </source>
</reference>
<accession>A0A7W4JB18</accession>
<sequence>MAKTGMSAGRRFLAPMTGAAASHAAPRIVSIDAMRGATIAFMIVVNTPGDWNHVWPFLEHAPWNGCRPADFVFPFFLFLMGCVIPFALDRRLAAGESRAMLAGHIARRVLLLIALKLLLSAYPHFHLGHLRLFGVLTRIALCYGLVALLYMTIRQSLPLLAVTCGILLGWWLMLCAIPIPGLGLPGRDVPLFDPQANLAAWLDRIVSGWTLRTLHTGVLYEKTWDPEGLLGTLPACASVLAGVLAGQVFRNRSLPVQRRPLLFLVAGIVSLAAGLAWGTVLPINKALWSSSFVLVTSGAALLMLAAFDWAFDIRRVQDGSRVASRTLLFLRVFGTNAIVAFLLNGFVVKTLMLFPAPSGTDRSVYAWLYARFFAFRIPSPDLASFLFALAFMVAMALPLAVLYRRNIVIRL</sequence>
<protein>
    <submittedName>
        <fullName evidence="3">DUF5009 domain-containing protein</fullName>
    </submittedName>
</protein>
<dbReference type="AlphaFoldDB" id="A0A7W4JB18"/>
<evidence type="ECO:0000256" key="1">
    <source>
        <dbReference type="SAM" id="Phobius"/>
    </source>
</evidence>
<dbReference type="Pfam" id="PF07786">
    <property type="entry name" value="HGSNAT_cat"/>
    <property type="match status" value="1"/>
</dbReference>
<name>A0A7W4JB18_9PROT</name>
<feature type="transmembrane region" description="Helical" evidence="1">
    <location>
        <begin position="71"/>
        <end position="88"/>
    </location>
</feature>
<gene>
    <name evidence="3" type="ORF">HLH29_01925</name>
</gene>
<feature type="transmembrane region" description="Helical" evidence="1">
    <location>
        <begin position="229"/>
        <end position="249"/>
    </location>
</feature>